<gene>
    <name evidence="2" type="ORF">A3K86_08825</name>
</gene>
<dbReference type="STRING" id="858640.A3K86_08825"/>
<evidence type="ECO:0008006" key="4">
    <source>
        <dbReference type="Google" id="ProtNLM"/>
    </source>
</evidence>
<reference evidence="2 3" key="1">
    <citation type="submission" date="2016-03" db="EMBL/GenBank/DDBJ databases">
        <title>Photobacterium proteolyticum sp. nov. a protease producing bacterium isolated from ocean sediments of Laizhou Bay.</title>
        <authorList>
            <person name="Li Y."/>
        </authorList>
    </citation>
    <scope>NUCLEOTIDE SEQUENCE [LARGE SCALE GENOMIC DNA]</scope>
    <source>
        <strain evidence="2 3">R-40508</strain>
    </source>
</reference>
<dbReference type="AlphaFoldDB" id="A0A178KIC1"/>
<protein>
    <recommendedName>
        <fullName evidence="4">DUF3135 domain-containing protein</fullName>
    </recommendedName>
</protein>
<accession>A0A178KIC1</accession>
<organism evidence="2 3">
    <name type="scientific">Photobacterium jeanii</name>
    <dbReference type="NCBI Taxonomy" id="858640"/>
    <lineage>
        <taxon>Bacteria</taxon>
        <taxon>Pseudomonadati</taxon>
        <taxon>Pseudomonadota</taxon>
        <taxon>Gammaproteobacteria</taxon>
        <taxon>Vibrionales</taxon>
        <taxon>Vibrionaceae</taxon>
        <taxon>Photobacterium</taxon>
    </lineage>
</organism>
<dbReference type="RefSeq" id="WP_068330532.1">
    <property type="nucleotide sequence ID" value="NZ_LVHF01000015.1"/>
</dbReference>
<proteinExistence type="predicted"/>
<name>A0A178KIC1_9GAMM</name>
<dbReference type="Pfam" id="PF11333">
    <property type="entry name" value="DUF3135"/>
    <property type="match status" value="1"/>
</dbReference>
<dbReference type="OrthoDB" id="5917239at2"/>
<feature type="region of interest" description="Disordered" evidence="1">
    <location>
        <begin position="104"/>
        <end position="130"/>
    </location>
</feature>
<keyword evidence="3" id="KW-1185">Reference proteome</keyword>
<dbReference type="EMBL" id="LVHF01000015">
    <property type="protein sequence ID" value="OAN17027.1"/>
    <property type="molecule type" value="Genomic_DNA"/>
</dbReference>
<comment type="caution">
    <text evidence="2">The sequence shown here is derived from an EMBL/GenBank/DDBJ whole genome shotgun (WGS) entry which is preliminary data.</text>
</comment>
<evidence type="ECO:0000313" key="2">
    <source>
        <dbReference type="EMBL" id="OAN17027.1"/>
    </source>
</evidence>
<dbReference type="InterPro" id="IPR021482">
    <property type="entry name" value="DUF3135"/>
</dbReference>
<sequence>MGHDHNIHHTQGRNKTACQTLPSFDELKTLAEQDPAALDALRIEMSQTIIDNASPEMQPRLQAQQSHINQVIASGKNPNHVNVLLRAELHKQIVRFSQALNAPQTLHQHQAEIKPFRRPAPTSPPSGENG</sequence>
<evidence type="ECO:0000313" key="3">
    <source>
        <dbReference type="Proteomes" id="UP000078503"/>
    </source>
</evidence>
<evidence type="ECO:0000256" key="1">
    <source>
        <dbReference type="SAM" id="MobiDB-lite"/>
    </source>
</evidence>
<dbReference type="Proteomes" id="UP000078503">
    <property type="component" value="Unassembled WGS sequence"/>
</dbReference>